<dbReference type="Gene3D" id="3.40.50.1110">
    <property type="entry name" value="SGNH hydrolase"/>
    <property type="match status" value="1"/>
</dbReference>
<feature type="signal peptide" evidence="3">
    <location>
        <begin position="1"/>
        <end position="28"/>
    </location>
</feature>
<dbReference type="NCBIfam" id="NF041528">
    <property type="entry name" value="strep_LAETG"/>
    <property type="match status" value="1"/>
</dbReference>
<dbReference type="Pfam" id="PF13472">
    <property type="entry name" value="Lipase_GDSL_2"/>
    <property type="match status" value="1"/>
</dbReference>
<keyword evidence="2" id="KW-0812">Transmembrane</keyword>
<feature type="chain" id="PRO_5045173862" evidence="3">
    <location>
        <begin position="29"/>
        <end position="401"/>
    </location>
</feature>
<organism evidence="5 6">
    <name type="scientific">Streptomyces turgidiscabies</name>
    <dbReference type="NCBI Taxonomy" id="85558"/>
    <lineage>
        <taxon>Bacteria</taxon>
        <taxon>Bacillati</taxon>
        <taxon>Actinomycetota</taxon>
        <taxon>Actinomycetes</taxon>
        <taxon>Kitasatosporales</taxon>
        <taxon>Streptomycetaceae</taxon>
        <taxon>Streptomyces</taxon>
    </lineage>
</organism>
<dbReference type="Proteomes" id="UP001223072">
    <property type="component" value="Unassembled WGS sequence"/>
</dbReference>
<proteinExistence type="predicted"/>
<keyword evidence="2" id="KW-0472">Membrane</keyword>
<dbReference type="InterPro" id="IPR036514">
    <property type="entry name" value="SGNH_hydro_sf"/>
</dbReference>
<protein>
    <submittedName>
        <fullName evidence="5">LPXTG-motif cell wall-anchored protein</fullName>
    </submittedName>
</protein>
<comment type="caution">
    <text evidence="5">The sequence shown here is derived from an EMBL/GenBank/DDBJ whole genome shotgun (WGS) entry which is preliminary data.</text>
</comment>
<dbReference type="SUPFAM" id="SSF52266">
    <property type="entry name" value="SGNH hydrolase"/>
    <property type="match status" value="1"/>
</dbReference>
<dbReference type="InterPro" id="IPR013830">
    <property type="entry name" value="SGNH_hydro"/>
</dbReference>
<keyword evidence="2" id="KW-1133">Transmembrane helix</keyword>
<evidence type="ECO:0000256" key="1">
    <source>
        <dbReference type="SAM" id="MobiDB-lite"/>
    </source>
</evidence>
<reference evidence="5 6" key="1">
    <citation type="submission" date="2023-07" db="EMBL/GenBank/DDBJ databases">
        <title>Comparative genomics of wheat-associated soil bacteria to identify genetic determinants of phenazine resistance.</title>
        <authorList>
            <person name="Mouncey N."/>
        </authorList>
    </citation>
    <scope>NUCLEOTIDE SEQUENCE [LARGE SCALE GENOMIC DNA]</scope>
    <source>
        <strain evidence="5 6">W2I16</strain>
    </source>
</reference>
<sequence length="401" mass="40709">MRPLQSVGSRLTVAAMTIVLGTPGLATADEAADGKDATYYISLGDSLASGYQPDVDKDTDIAYTDQLYTQLKQRTPGLKHIHLGCTAETTESLLKGGKCDYPNAKSQLDAALKAMAQHHGKVAYVTLSVGANDILLNCVSPAGTLDGACLNSRSQTMATNLAQIAGALRKAGAKDTQFVGSTYYNPFLATWLLGAAGQQAAKESAPLLEAANTGITQVYKSTGFKVADLPGTFSSNDFTTQVNVPGAGEVPANVAKICQLTWACTKKDPHPNAEGHKVIAGAFAAELAKNDAPAASATPTSTPTPSESATNDAPAAGATPTPSESATNDAPAAGATPTPSESATPEPGKDTGANDPKTNGDLAETGASSSAPVVAGAGLAVVAAGAAAVYFARRRRTVEEG</sequence>
<name>A0ABU0RQT5_9ACTN</name>
<accession>A0ABU0RQT5</accession>
<dbReference type="NCBIfam" id="TIGR01167">
    <property type="entry name" value="LPXTG_anchor"/>
    <property type="match status" value="1"/>
</dbReference>
<evidence type="ECO:0000259" key="4">
    <source>
        <dbReference type="Pfam" id="PF13472"/>
    </source>
</evidence>
<evidence type="ECO:0000256" key="2">
    <source>
        <dbReference type="SAM" id="Phobius"/>
    </source>
</evidence>
<feature type="region of interest" description="Disordered" evidence="1">
    <location>
        <begin position="291"/>
        <end position="369"/>
    </location>
</feature>
<feature type="domain" description="SGNH hydrolase-type esterase" evidence="4">
    <location>
        <begin position="43"/>
        <end position="278"/>
    </location>
</feature>
<keyword evidence="6" id="KW-1185">Reference proteome</keyword>
<dbReference type="CDD" id="cd00229">
    <property type="entry name" value="SGNH_hydrolase"/>
    <property type="match status" value="1"/>
</dbReference>
<evidence type="ECO:0000256" key="3">
    <source>
        <dbReference type="SAM" id="SignalP"/>
    </source>
</evidence>
<evidence type="ECO:0000313" key="6">
    <source>
        <dbReference type="Proteomes" id="UP001223072"/>
    </source>
</evidence>
<dbReference type="EMBL" id="JAUSZS010000004">
    <property type="protein sequence ID" value="MDQ0934340.1"/>
    <property type="molecule type" value="Genomic_DNA"/>
</dbReference>
<evidence type="ECO:0000313" key="5">
    <source>
        <dbReference type="EMBL" id="MDQ0934340.1"/>
    </source>
</evidence>
<feature type="compositionally biased region" description="Low complexity" evidence="1">
    <location>
        <begin position="330"/>
        <end position="346"/>
    </location>
</feature>
<gene>
    <name evidence="5" type="ORF">QFZ49_004280</name>
</gene>
<feature type="compositionally biased region" description="Low complexity" evidence="1">
    <location>
        <begin position="292"/>
        <end position="310"/>
    </location>
</feature>
<keyword evidence="3" id="KW-0732">Signal</keyword>
<feature type="transmembrane region" description="Helical" evidence="2">
    <location>
        <begin position="373"/>
        <end position="392"/>
    </location>
</feature>